<comment type="caution">
    <text evidence="2">The sequence shown here is derived from an EMBL/GenBank/DDBJ whole genome shotgun (WGS) entry which is preliminary data.</text>
</comment>
<name>A0A9W7Y4U3_9FUNG</name>
<accession>A0A9W7Y4U3</accession>
<dbReference type="AlphaFoldDB" id="A0A9W7Y4U3"/>
<protein>
    <recommendedName>
        <fullName evidence="1">SAP domain-containing protein</fullName>
    </recommendedName>
</protein>
<gene>
    <name evidence="2" type="ORF">LPJ53_001076</name>
</gene>
<proteinExistence type="predicted"/>
<feature type="domain" description="SAP" evidence="1">
    <location>
        <begin position="86"/>
        <end position="120"/>
    </location>
</feature>
<reference evidence="2" key="1">
    <citation type="submission" date="2022-07" db="EMBL/GenBank/DDBJ databases">
        <title>Phylogenomic reconstructions and comparative analyses of Kickxellomycotina fungi.</title>
        <authorList>
            <person name="Reynolds N.K."/>
            <person name="Stajich J.E."/>
            <person name="Barry K."/>
            <person name="Grigoriev I.V."/>
            <person name="Crous P."/>
            <person name="Smith M.E."/>
        </authorList>
    </citation>
    <scope>NUCLEOTIDE SEQUENCE</scope>
    <source>
        <strain evidence="2">NBRC 32514</strain>
    </source>
</reference>
<dbReference type="EMBL" id="JANBOJ010000023">
    <property type="protein sequence ID" value="KAJ1724715.1"/>
    <property type="molecule type" value="Genomic_DNA"/>
</dbReference>
<evidence type="ECO:0000313" key="2">
    <source>
        <dbReference type="EMBL" id="KAJ1724715.1"/>
    </source>
</evidence>
<dbReference type="PROSITE" id="PS50800">
    <property type="entry name" value="SAP"/>
    <property type="match status" value="1"/>
</dbReference>
<dbReference type="InterPro" id="IPR003034">
    <property type="entry name" value="SAP_dom"/>
</dbReference>
<dbReference type="OrthoDB" id="5520870at2759"/>
<organism evidence="2 3">
    <name type="scientific">Coemansia erecta</name>
    <dbReference type="NCBI Taxonomy" id="147472"/>
    <lineage>
        <taxon>Eukaryota</taxon>
        <taxon>Fungi</taxon>
        <taxon>Fungi incertae sedis</taxon>
        <taxon>Zoopagomycota</taxon>
        <taxon>Kickxellomycotina</taxon>
        <taxon>Kickxellomycetes</taxon>
        <taxon>Kickxellales</taxon>
        <taxon>Kickxellaceae</taxon>
        <taxon>Coemansia</taxon>
    </lineage>
</organism>
<dbReference type="Proteomes" id="UP001149813">
    <property type="component" value="Unassembled WGS sequence"/>
</dbReference>
<keyword evidence="3" id="KW-1185">Reference proteome</keyword>
<sequence length="628" mass="69432">MAVREPSEALRRMAQMISNNQQPQDAGSEIESFRFTTDDLIRELPAFRAKSLGSKAAAEASLAIATMEERVSLMDECRRGRIKDMKKAFNAKQLQGYLRHHGHKTSGTKDMLIVRIVDKVWGISGRDFEARLAKITEKTDDDGIVLPLGDEAWSQLQDIEDNFIKQIEHDFSVKISIDEAKRSVRADGSMHNVRAALSSLREGLTARTTVEVTLDQYGTPRRLSAKHASRISSRLNHAVPAATVSNYEGEVFVGGERLSALDAQQALVDAIVEDTSSKFVAVVPESLSQALVSTLVPAAAVFSKPRSFLPDNAIHISGVSDFAMPQPALASHSLMRYSPSTGSMFREDKPIIPFIQGWLNNQNLGEDFSLSARLGRVLLDVDSEQKPLGTSFYKPVELLEAIGQRSPLFSFASDVSPLRWLHGNKEPARSHINLTFWRTSAEPEKGKSAYKLPVYSTETLDVHIPVHGRDILFDDLQAKLVKDANTVNIAVLSASHDLQLRGALTEAIDSSTALVQDLRDVVRHLGMSNNLGGSSMRRHQTFELAQLPGRFALQSAVFDRVITRKLVDGTEANMHQTWDLIDDLKFSQVVLHPELGNAAEDRLGRFFSVLFQAAFEHPSAPSTSVAFR</sequence>
<evidence type="ECO:0000259" key="1">
    <source>
        <dbReference type="PROSITE" id="PS50800"/>
    </source>
</evidence>
<evidence type="ECO:0000313" key="3">
    <source>
        <dbReference type="Proteomes" id="UP001149813"/>
    </source>
</evidence>